<keyword evidence="2" id="KW-1185">Reference proteome</keyword>
<dbReference type="InParanoid" id="A0A074YV43"/>
<dbReference type="HOGENOM" id="CLU_1495906_0_0_1"/>
<dbReference type="OrthoDB" id="3856293at2759"/>
<accession>A0A074YV43</accession>
<dbReference type="GeneID" id="25367762"/>
<gene>
    <name evidence="1" type="ORF">AUEXF2481DRAFT_44779</name>
</gene>
<dbReference type="AlphaFoldDB" id="A0A074YV43"/>
<proteinExistence type="predicted"/>
<evidence type="ECO:0000313" key="1">
    <source>
        <dbReference type="EMBL" id="KEQ90726.1"/>
    </source>
</evidence>
<evidence type="ECO:0000313" key="2">
    <source>
        <dbReference type="Proteomes" id="UP000030641"/>
    </source>
</evidence>
<dbReference type="Proteomes" id="UP000030641">
    <property type="component" value="Unassembled WGS sequence"/>
</dbReference>
<protein>
    <submittedName>
        <fullName evidence="1">Uncharacterized protein</fullName>
    </submittedName>
</protein>
<dbReference type="EMBL" id="KL584786">
    <property type="protein sequence ID" value="KEQ90726.1"/>
    <property type="molecule type" value="Genomic_DNA"/>
</dbReference>
<name>A0A074YV43_AURSE</name>
<organism evidence="1 2">
    <name type="scientific">Aureobasidium subglaciale (strain EXF-2481)</name>
    <name type="common">Aureobasidium pullulans var. subglaciale</name>
    <dbReference type="NCBI Taxonomy" id="1043005"/>
    <lineage>
        <taxon>Eukaryota</taxon>
        <taxon>Fungi</taxon>
        <taxon>Dikarya</taxon>
        <taxon>Ascomycota</taxon>
        <taxon>Pezizomycotina</taxon>
        <taxon>Dothideomycetes</taxon>
        <taxon>Dothideomycetidae</taxon>
        <taxon>Dothideales</taxon>
        <taxon>Saccotheciaceae</taxon>
        <taxon>Aureobasidium</taxon>
    </lineage>
</organism>
<reference evidence="1 2" key="1">
    <citation type="journal article" date="2014" name="BMC Genomics">
        <title>Genome sequencing of four Aureobasidium pullulans varieties: biotechnological potential, stress tolerance, and description of new species.</title>
        <authorList>
            <person name="Gostin Ar C."/>
            <person name="Ohm R.A."/>
            <person name="Kogej T."/>
            <person name="Sonjak S."/>
            <person name="Turk M."/>
            <person name="Zajc J."/>
            <person name="Zalar P."/>
            <person name="Grube M."/>
            <person name="Sun H."/>
            <person name="Han J."/>
            <person name="Sharma A."/>
            <person name="Chiniquy J."/>
            <person name="Ngan C.Y."/>
            <person name="Lipzen A."/>
            <person name="Barry K."/>
            <person name="Grigoriev I.V."/>
            <person name="Gunde-Cimerman N."/>
        </authorList>
    </citation>
    <scope>NUCLEOTIDE SEQUENCE [LARGE SCALE GENOMIC DNA]</scope>
    <source>
        <strain evidence="1 2">EXF-2481</strain>
    </source>
</reference>
<sequence length="180" mass="20436">MSFHDYPQLRTLHVSLQALVGSREQPAKLTPKLPKSPTTLWINLDGFDFPEEDEPGTMPMHSTGAIISIVSDYLNQWNLYTPLLKNLKLLVYQVPYLVWDQWDPDLLSDILIPLGQEVGVQVCVDVVQYRCMGVDPGTFDLARQGPPYFSQELIDEHRMEENGPNSGSHYIPLGVDLDQR</sequence>
<dbReference type="RefSeq" id="XP_013339226.1">
    <property type="nucleotide sequence ID" value="XM_013483772.1"/>
</dbReference>